<evidence type="ECO:0000313" key="3">
    <source>
        <dbReference type="WBParaSite" id="EEL_0000748201-mRNA-1"/>
    </source>
</evidence>
<name>A0A0R3RYW0_9BILA</name>
<keyword evidence="2" id="KW-1185">Reference proteome</keyword>
<dbReference type="AlphaFoldDB" id="A0A0R3RYW0"/>
<protein>
    <submittedName>
        <fullName evidence="3">CSN8_PSD8_EIF3K domain-containing protein</fullName>
    </submittedName>
</protein>
<evidence type="ECO:0000259" key="1">
    <source>
        <dbReference type="Pfam" id="PF10075"/>
    </source>
</evidence>
<feature type="domain" description="CSN8/PSMD8/EIF3K" evidence="1">
    <location>
        <begin position="84"/>
        <end position="209"/>
    </location>
</feature>
<dbReference type="STRING" id="1147741.A0A0R3RYW0"/>
<evidence type="ECO:0000313" key="2">
    <source>
        <dbReference type="Proteomes" id="UP000050640"/>
    </source>
</evidence>
<dbReference type="Proteomes" id="UP000050640">
    <property type="component" value="Unplaced"/>
</dbReference>
<dbReference type="WBParaSite" id="EEL_0000748201-mRNA-1">
    <property type="protein sequence ID" value="EEL_0000748201-mRNA-1"/>
    <property type="gene ID" value="EEL_0000748201"/>
</dbReference>
<organism evidence="2 3">
    <name type="scientific">Elaeophora elaphi</name>
    <dbReference type="NCBI Taxonomy" id="1147741"/>
    <lineage>
        <taxon>Eukaryota</taxon>
        <taxon>Metazoa</taxon>
        <taxon>Ecdysozoa</taxon>
        <taxon>Nematoda</taxon>
        <taxon>Chromadorea</taxon>
        <taxon>Rhabditida</taxon>
        <taxon>Spirurina</taxon>
        <taxon>Spiruromorpha</taxon>
        <taxon>Filarioidea</taxon>
        <taxon>Onchocercidae</taxon>
        <taxon>Elaeophora</taxon>
    </lineage>
</organism>
<dbReference type="InterPro" id="IPR033464">
    <property type="entry name" value="CSN8_PSD8_EIF3K"/>
</dbReference>
<dbReference type="Pfam" id="PF10075">
    <property type="entry name" value="CSN8_PSD8_EIF3K"/>
    <property type="match status" value="1"/>
</dbReference>
<proteinExistence type="predicted"/>
<reference evidence="3" key="1">
    <citation type="submission" date="2017-02" db="UniProtKB">
        <authorList>
            <consortium name="WormBaseParasite"/>
        </authorList>
    </citation>
    <scope>IDENTIFICATION</scope>
</reference>
<accession>A0A0R3RYW0</accession>
<sequence length="263" mass="29545">MSEVPDVSENLNNEPVGGYVVSVVPENDESLQMDAEDSLPSPSFPLHHHTSFSDAPFVGSSPFISKLQSFEQREVQPNERDVDVEFFSQLLIFYMIKEDWAKARQCRLRAEATVTNIQLNTLMLICHHLEDGDSGAALHLIKNSHFDNPIKDLLMEVHKRTILSVLQLVGNIYINIEAKKLAEMLDAESNELEKILSRIDWQLEDGYVLPKITPSLVRKLKKMDDSPFGPIPAAFGKATCGMIKSSADVDTLIQYATFLEINT</sequence>